<dbReference type="Proteomes" id="UP000757435">
    <property type="component" value="Unassembled WGS sequence"/>
</dbReference>
<evidence type="ECO:0000313" key="1">
    <source>
        <dbReference type="EMBL" id="MBW4658024.1"/>
    </source>
</evidence>
<gene>
    <name evidence="1" type="ORF">KME15_05080</name>
</gene>
<reference evidence="1" key="1">
    <citation type="submission" date="2021-05" db="EMBL/GenBank/DDBJ databases">
        <authorList>
            <person name="Pietrasiak N."/>
            <person name="Ward R."/>
            <person name="Stajich J.E."/>
            <person name="Kurbessoian T."/>
        </authorList>
    </citation>
    <scope>NUCLEOTIDE SEQUENCE</scope>
    <source>
        <strain evidence="1">UHER 2000/2452</strain>
    </source>
</reference>
<protein>
    <submittedName>
        <fullName evidence="1">Uncharacterized protein</fullName>
    </submittedName>
</protein>
<evidence type="ECO:0000313" key="2">
    <source>
        <dbReference type="Proteomes" id="UP000757435"/>
    </source>
</evidence>
<dbReference type="EMBL" id="JAHHHD010000004">
    <property type="protein sequence ID" value="MBW4658024.1"/>
    <property type="molecule type" value="Genomic_DNA"/>
</dbReference>
<organism evidence="1 2">
    <name type="scientific">Drouetiella hepatica Uher 2000/2452</name>
    <dbReference type="NCBI Taxonomy" id="904376"/>
    <lineage>
        <taxon>Bacteria</taxon>
        <taxon>Bacillati</taxon>
        <taxon>Cyanobacteriota</taxon>
        <taxon>Cyanophyceae</taxon>
        <taxon>Oculatellales</taxon>
        <taxon>Oculatellaceae</taxon>
        <taxon>Drouetiella</taxon>
    </lineage>
</organism>
<name>A0A951ULT0_9CYAN</name>
<comment type="caution">
    <text evidence="1">The sequence shown here is derived from an EMBL/GenBank/DDBJ whole genome shotgun (WGS) entry which is preliminary data.</text>
</comment>
<proteinExistence type="predicted"/>
<accession>A0A951ULT0</accession>
<dbReference type="AlphaFoldDB" id="A0A951ULT0"/>
<reference evidence="1" key="2">
    <citation type="journal article" date="2022" name="Microbiol. Resour. Announc.">
        <title>Metagenome Sequencing to Explore Phylogenomics of Terrestrial Cyanobacteria.</title>
        <authorList>
            <person name="Ward R.D."/>
            <person name="Stajich J.E."/>
            <person name="Johansen J.R."/>
            <person name="Huntemann M."/>
            <person name="Clum A."/>
            <person name="Foster B."/>
            <person name="Foster B."/>
            <person name="Roux S."/>
            <person name="Palaniappan K."/>
            <person name="Varghese N."/>
            <person name="Mukherjee S."/>
            <person name="Reddy T.B.K."/>
            <person name="Daum C."/>
            <person name="Copeland A."/>
            <person name="Chen I.A."/>
            <person name="Ivanova N.N."/>
            <person name="Kyrpides N.C."/>
            <person name="Shapiro N."/>
            <person name="Eloe-Fadrosh E.A."/>
            <person name="Pietrasiak N."/>
        </authorList>
    </citation>
    <scope>NUCLEOTIDE SEQUENCE</scope>
    <source>
        <strain evidence="1">UHER 2000/2452</strain>
    </source>
</reference>
<sequence>MGLVVSEMYPANAEAILGRLPERIRVALIARTAEIEHPVAAVVEMAIASFLGVVGSAVRNFIVDLPDTAIELANLCRRQDSTNSSGRSFPWL</sequence>